<name>A0A5J4V7I0_9EUKA</name>
<reference evidence="2 3" key="1">
    <citation type="submission" date="2019-03" db="EMBL/GenBank/DDBJ databases">
        <title>Single cell metagenomics reveals metabolic interactions within the superorganism composed of flagellate Streblomastix strix and complex community of Bacteroidetes bacteria on its surface.</title>
        <authorList>
            <person name="Treitli S.C."/>
            <person name="Kolisko M."/>
            <person name="Husnik F."/>
            <person name="Keeling P."/>
            <person name="Hampl V."/>
        </authorList>
    </citation>
    <scope>NUCLEOTIDE SEQUENCE [LARGE SCALE GENOMIC DNA]</scope>
    <source>
        <strain evidence="2">ST1C</strain>
    </source>
</reference>
<accession>A0A5J4V7I0</accession>
<organism evidence="2 3">
    <name type="scientific">Streblomastix strix</name>
    <dbReference type="NCBI Taxonomy" id="222440"/>
    <lineage>
        <taxon>Eukaryota</taxon>
        <taxon>Metamonada</taxon>
        <taxon>Preaxostyla</taxon>
        <taxon>Oxymonadida</taxon>
        <taxon>Streblomastigidae</taxon>
        <taxon>Streblomastix</taxon>
    </lineage>
</organism>
<dbReference type="OrthoDB" id="444265at2759"/>
<dbReference type="InterPro" id="IPR000253">
    <property type="entry name" value="FHA_dom"/>
</dbReference>
<dbReference type="SUPFAM" id="SSF49879">
    <property type="entry name" value="SMAD/FHA domain"/>
    <property type="match status" value="1"/>
</dbReference>
<dbReference type="PROSITE" id="PS50006">
    <property type="entry name" value="FHA_DOMAIN"/>
    <property type="match status" value="1"/>
</dbReference>
<dbReference type="Proteomes" id="UP000324800">
    <property type="component" value="Unassembled WGS sequence"/>
</dbReference>
<dbReference type="Gene3D" id="2.60.200.20">
    <property type="match status" value="1"/>
</dbReference>
<dbReference type="Pfam" id="PF00498">
    <property type="entry name" value="FHA"/>
    <property type="match status" value="1"/>
</dbReference>
<comment type="caution">
    <text evidence="2">The sequence shown here is derived from an EMBL/GenBank/DDBJ whole genome shotgun (WGS) entry which is preliminary data.</text>
</comment>
<proteinExistence type="predicted"/>
<dbReference type="InterPro" id="IPR008984">
    <property type="entry name" value="SMAD_FHA_dom_sf"/>
</dbReference>
<dbReference type="CDD" id="cd00060">
    <property type="entry name" value="FHA"/>
    <property type="match status" value="1"/>
</dbReference>
<evidence type="ECO:0000313" key="2">
    <source>
        <dbReference type="EMBL" id="KAA6378627.1"/>
    </source>
</evidence>
<dbReference type="AlphaFoldDB" id="A0A5J4V7I0"/>
<feature type="domain" description="FHA" evidence="1">
    <location>
        <begin position="33"/>
        <end position="69"/>
    </location>
</feature>
<sequence length="69" mass="7831">MNNKEIIERIDEHKNLGRLIGKDKIFVINNLMVVIGRGDDCDLVLDSKSISKRHCSLNFADEEGEGFLN</sequence>
<dbReference type="EMBL" id="SNRW01009024">
    <property type="protein sequence ID" value="KAA6378627.1"/>
    <property type="molecule type" value="Genomic_DNA"/>
</dbReference>
<protein>
    <recommendedName>
        <fullName evidence="1">FHA domain-containing protein</fullName>
    </recommendedName>
</protein>
<gene>
    <name evidence="2" type="ORF">EZS28_025845</name>
</gene>
<evidence type="ECO:0000313" key="3">
    <source>
        <dbReference type="Proteomes" id="UP000324800"/>
    </source>
</evidence>
<evidence type="ECO:0000259" key="1">
    <source>
        <dbReference type="PROSITE" id="PS50006"/>
    </source>
</evidence>